<reference evidence="1" key="1">
    <citation type="submission" date="2021-06" db="EMBL/GenBank/DDBJ databases">
        <title>Comparative genomics, transcriptomics and evolutionary studies reveal genomic signatures of adaptation to plant cell wall in hemibiotrophic fungi.</title>
        <authorList>
            <consortium name="DOE Joint Genome Institute"/>
            <person name="Baroncelli R."/>
            <person name="Diaz J.F."/>
            <person name="Benocci T."/>
            <person name="Peng M."/>
            <person name="Battaglia E."/>
            <person name="Haridas S."/>
            <person name="Andreopoulos W."/>
            <person name="Labutti K."/>
            <person name="Pangilinan J."/>
            <person name="Floch G.L."/>
            <person name="Makela M.R."/>
            <person name="Henrissat B."/>
            <person name="Grigoriev I.V."/>
            <person name="Crouch J.A."/>
            <person name="De Vries R.P."/>
            <person name="Sukno S.A."/>
            <person name="Thon M.R."/>
        </authorList>
    </citation>
    <scope>NUCLEOTIDE SEQUENCE</scope>
    <source>
        <strain evidence="1">CBS 125086</strain>
    </source>
</reference>
<dbReference type="EMBL" id="JAHLJV010000035">
    <property type="protein sequence ID" value="KAK1589864.1"/>
    <property type="molecule type" value="Genomic_DNA"/>
</dbReference>
<dbReference type="RefSeq" id="XP_060413397.1">
    <property type="nucleotide sequence ID" value="XM_060563760.1"/>
</dbReference>
<sequence length="71" mass="7797">MAVSLNYNPSLEVTYASLKSPDVWDAIIAIGHFSSFVKPDNIGPFFAKVGLDSESGIYHRTAVTLNPQKNR</sequence>
<evidence type="ECO:0000313" key="2">
    <source>
        <dbReference type="Proteomes" id="UP001230504"/>
    </source>
</evidence>
<evidence type="ECO:0000313" key="1">
    <source>
        <dbReference type="EMBL" id="KAK1589864.1"/>
    </source>
</evidence>
<gene>
    <name evidence="1" type="ORF">LY79DRAFT_670267</name>
</gene>
<organism evidence="1 2">
    <name type="scientific">Colletotrichum navitas</name>
    <dbReference type="NCBI Taxonomy" id="681940"/>
    <lineage>
        <taxon>Eukaryota</taxon>
        <taxon>Fungi</taxon>
        <taxon>Dikarya</taxon>
        <taxon>Ascomycota</taxon>
        <taxon>Pezizomycotina</taxon>
        <taxon>Sordariomycetes</taxon>
        <taxon>Hypocreomycetidae</taxon>
        <taxon>Glomerellales</taxon>
        <taxon>Glomerellaceae</taxon>
        <taxon>Colletotrichum</taxon>
        <taxon>Colletotrichum graminicola species complex</taxon>
    </lineage>
</organism>
<comment type="caution">
    <text evidence="1">The sequence shown here is derived from an EMBL/GenBank/DDBJ whole genome shotgun (WGS) entry which is preliminary data.</text>
</comment>
<name>A0AAD8V4Z8_9PEZI</name>
<dbReference type="GeneID" id="85448000"/>
<dbReference type="AlphaFoldDB" id="A0AAD8V4Z8"/>
<accession>A0AAD8V4Z8</accession>
<protein>
    <submittedName>
        <fullName evidence="1">Uncharacterized protein</fullName>
    </submittedName>
</protein>
<keyword evidence="2" id="KW-1185">Reference proteome</keyword>
<proteinExistence type="predicted"/>
<dbReference type="Proteomes" id="UP001230504">
    <property type="component" value="Unassembled WGS sequence"/>
</dbReference>